<feature type="site" description="Transition state stabilizer" evidence="13">
    <location>
        <position position="67"/>
    </location>
</feature>
<comment type="cofactor">
    <cofactor evidence="12 15">
        <name>Ca(2+)</name>
        <dbReference type="ChEBI" id="CHEBI:29108"/>
    </cofactor>
    <text evidence="12 15">Binds 2 calcium ions per subunit.</text>
</comment>
<keyword evidence="8 12" id="KW-0408">Iron</keyword>
<feature type="binding site" evidence="12">
    <location>
        <position position="77"/>
    </location>
    <ligand>
        <name>Ca(2+)</name>
        <dbReference type="ChEBI" id="CHEBI:29108"/>
        <label>1</label>
    </ligand>
</feature>
<dbReference type="HOGENOM" id="CLU_010543_0_1_1"/>
<feature type="domain" description="Plant heme peroxidase family profile" evidence="16">
    <location>
        <begin position="35"/>
        <end position="346"/>
    </location>
</feature>
<keyword evidence="3 15" id="KW-0575">Peroxidase</keyword>
<dbReference type="Gene3D" id="1.10.520.10">
    <property type="match status" value="1"/>
</dbReference>
<dbReference type="PROSITE" id="PS00436">
    <property type="entry name" value="PEROXIDASE_2"/>
    <property type="match status" value="1"/>
</dbReference>
<feature type="disulfide bond" evidence="14">
    <location>
        <begin position="73"/>
        <end position="78"/>
    </location>
</feature>
<keyword evidence="18" id="KW-1185">Reference proteome</keyword>
<keyword evidence="14" id="KW-1015">Disulfide bond</keyword>
<evidence type="ECO:0000256" key="15">
    <source>
        <dbReference type="RuleBase" id="RU362060"/>
    </source>
</evidence>
<dbReference type="GO" id="GO:0005576">
    <property type="term" value="C:extracellular region"/>
    <property type="evidence" value="ECO:0007669"/>
    <property type="project" value="UniProtKB-SubCell"/>
</dbReference>
<keyword evidence="6 12" id="KW-0106">Calcium</keyword>
<dbReference type="EC" id="1.11.1.7" evidence="15"/>
<evidence type="ECO:0000256" key="10">
    <source>
        <dbReference type="PIRSR" id="PIRSR600823-1"/>
    </source>
</evidence>
<comment type="subcellular location">
    <subcellularLocation>
        <location evidence="15">Secreted</location>
    </subcellularLocation>
</comment>
<feature type="binding site" evidence="12">
    <location>
        <position position="94"/>
    </location>
    <ligand>
        <name>Ca(2+)</name>
        <dbReference type="ChEBI" id="CHEBI:29108"/>
        <label>1</label>
    </ligand>
</feature>
<feature type="binding site" evidence="12">
    <location>
        <position position="75"/>
    </location>
    <ligand>
        <name>Ca(2+)</name>
        <dbReference type="ChEBI" id="CHEBI:29108"/>
        <label>1</label>
    </ligand>
</feature>
<comment type="function">
    <text evidence="15">Removal of H(2)O(2), oxidation of toxic reductants, biosynthesis and degradation of lignin, suberization, auxin catabolism, response to environmental stresses such as wounding, pathogen attack and oxidative stress.</text>
</comment>
<keyword evidence="7 15" id="KW-0560">Oxidoreductase</keyword>
<dbReference type="OMA" id="WNIDFAN"/>
<dbReference type="InterPro" id="IPR002016">
    <property type="entry name" value="Haem_peroxidase"/>
</dbReference>
<comment type="cofactor">
    <cofactor evidence="12 15">
        <name>heme b</name>
        <dbReference type="ChEBI" id="CHEBI:60344"/>
    </cofactor>
    <text evidence="12 15">Binds 1 heme b (iron(II)-protoporphyrin IX) group per subunit.</text>
</comment>
<dbReference type="Gene3D" id="1.10.420.10">
    <property type="entry name" value="Peroxidase, domain 2"/>
    <property type="match status" value="1"/>
</dbReference>
<dbReference type="InterPro" id="IPR019794">
    <property type="entry name" value="Peroxidases_AS"/>
</dbReference>
<dbReference type="PROSITE" id="PS50873">
    <property type="entry name" value="PEROXIDASE_4"/>
    <property type="match status" value="1"/>
</dbReference>
<feature type="binding site" evidence="12">
    <location>
        <position position="267"/>
    </location>
    <ligand>
        <name>Ca(2+)</name>
        <dbReference type="ChEBI" id="CHEBI:29108"/>
        <label>2</label>
    </ligand>
</feature>
<comment type="similarity">
    <text evidence="15">Belongs to the peroxidase family. Classical plant (class III) peroxidase subfamily.</text>
</comment>
<dbReference type="FunFam" id="1.10.420.10:FF:000012">
    <property type="entry name" value="Peroxidase"/>
    <property type="match status" value="1"/>
</dbReference>
<proteinExistence type="inferred from homology"/>
<feature type="binding site" evidence="12">
    <location>
        <position position="79"/>
    </location>
    <ligand>
        <name>Ca(2+)</name>
        <dbReference type="ChEBI" id="CHEBI:29108"/>
        <label>1</label>
    </ligand>
</feature>
<evidence type="ECO:0000256" key="11">
    <source>
        <dbReference type="PIRSR" id="PIRSR600823-2"/>
    </source>
</evidence>
<evidence type="ECO:0000256" key="3">
    <source>
        <dbReference type="ARBA" id="ARBA00022559"/>
    </source>
</evidence>
<dbReference type="InterPro" id="IPR019793">
    <property type="entry name" value="Peroxidases_heam-ligand_BS"/>
</dbReference>
<keyword evidence="9 15" id="KW-0376">Hydrogen peroxide</keyword>
<organism evidence="17">
    <name type="scientific">Oryza brachyantha</name>
    <name type="common">malo sina</name>
    <dbReference type="NCBI Taxonomy" id="4533"/>
    <lineage>
        <taxon>Eukaryota</taxon>
        <taxon>Viridiplantae</taxon>
        <taxon>Streptophyta</taxon>
        <taxon>Embryophyta</taxon>
        <taxon>Tracheophyta</taxon>
        <taxon>Spermatophyta</taxon>
        <taxon>Magnoliopsida</taxon>
        <taxon>Liliopsida</taxon>
        <taxon>Poales</taxon>
        <taxon>Poaceae</taxon>
        <taxon>BOP clade</taxon>
        <taxon>Oryzoideae</taxon>
        <taxon>Oryzeae</taxon>
        <taxon>Oryzinae</taxon>
        <taxon>Oryza</taxon>
    </lineage>
</organism>
<feature type="binding site" evidence="12">
    <location>
        <position position="72"/>
    </location>
    <ligand>
        <name>Ca(2+)</name>
        <dbReference type="ChEBI" id="CHEBI:29108"/>
        <label>1</label>
    </ligand>
</feature>
<evidence type="ECO:0000256" key="13">
    <source>
        <dbReference type="PIRSR" id="PIRSR600823-4"/>
    </source>
</evidence>
<evidence type="ECO:0000256" key="14">
    <source>
        <dbReference type="PIRSR" id="PIRSR600823-5"/>
    </source>
</evidence>
<dbReference type="GO" id="GO:0042744">
    <property type="term" value="P:hydrogen peroxide catabolic process"/>
    <property type="evidence" value="ECO:0007669"/>
    <property type="project" value="UniProtKB-KW"/>
</dbReference>
<evidence type="ECO:0000256" key="8">
    <source>
        <dbReference type="ARBA" id="ARBA00023004"/>
    </source>
</evidence>
<dbReference type="PROSITE" id="PS00435">
    <property type="entry name" value="PEROXIDASE_1"/>
    <property type="match status" value="1"/>
</dbReference>
<dbReference type="GO" id="GO:0006979">
    <property type="term" value="P:response to oxidative stress"/>
    <property type="evidence" value="ECO:0007669"/>
    <property type="project" value="UniProtKB-UniRule"/>
</dbReference>
<evidence type="ECO:0000256" key="9">
    <source>
        <dbReference type="ARBA" id="ARBA00023324"/>
    </source>
</evidence>
<reference evidence="17" key="1">
    <citation type="journal article" date="2013" name="Nat. Commun.">
        <title>Whole-genome sequencing of Oryza brachyantha reveals mechanisms underlying Oryza genome evolution.</title>
        <authorList>
            <person name="Chen J."/>
            <person name="Huang Q."/>
            <person name="Gao D."/>
            <person name="Wang J."/>
            <person name="Lang Y."/>
            <person name="Liu T."/>
            <person name="Li B."/>
            <person name="Bai Z."/>
            <person name="Luis Goicoechea J."/>
            <person name="Liang C."/>
            <person name="Chen C."/>
            <person name="Zhang W."/>
            <person name="Sun S."/>
            <person name="Liao Y."/>
            <person name="Zhang X."/>
            <person name="Yang L."/>
            <person name="Song C."/>
            <person name="Wang M."/>
            <person name="Shi J."/>
            <person name="Liu G."/>
            <person name="Liu J."/>
            <person name="Zhou H."/>
            <person name="Zhou W."/>
            <person name="Yu Q."/>
            <person name="An N."/>
            <person name="Chen Y."/>
            <person name="Cai Q."/>
            <person name="Wang B."/>
            <person name="Liu B."/>
            <person name="Min J."/>
            <person name="Huang Y."/>
            <person name="Wu H."/>
            <person name="Li Z."/>
            <person name="Zhang Y."/>
            <person name="Yin Y."/>
            <person name="Song W."/>
            <person name="Jiang J."/>
            <person name="Jackson S.A."/>
            <person name="Wing R.A."/>
            <person name="Wang J."/>
            <person name="Chen M."/>
        </authorList>
    </citation>
    <scope>NUCLEOTIDE SEQUENCE [LARGE SCALE GENOMIC DNA]</scope>
    <source>
        <strain evidence="17">cv. IRGC 101232</strain>
    </source>
</reference>
<comment type="catalytic activity">
    <reaction evidence="1 15">
        <text>2 a phenolic donor + H2O2 = 2 a phenolic radical donor + 2 H2O</text>
        <dbReference type="Rhea" id="RHEA:56136"/>
        <dbReference type="ChEBI" id="CHEBI:15377"/>
        <dbReference type="ChEBI" id="CHEBI:16240"/>
        <dbReference type="ChEBI" id="CHEBI:139520"/>
        <dbReference type="ChEBI" id="CHEBI:139521"/>
        <dbReference type="EC" id="1.11.1.7"/>
    </reaction>
</comment>
<dbReference type="GO" id="GO:0140825">
    <property type="term" value="F:lactoperoxidase activity"/>
    <property type="evidence" value="ECO:0007669"/>
    <property type="project" value="UniProtKB-EC"/>
</dbReference>
<protein>
    <recommendedName>
        <fullName evidence="15">Peroxidase</fullName>
        <ecNumber evidence="15">1.11.1.7</ecNumber>
    </recommendedName>
</protein>
<dbReference type="SUPFAM" id="SSF48113">
    <property type="entry name" value="Heme-dependent peroxidases"/>
    <property type="match status" value="1"/>
</dbReference>
<comment type="similarity">
    <text evidence="2">Belongs to the peroxidase family. Ascorbate peroxidase subfamily.</text>
</comment>
<feature type="disulfide bond" evidence="14">
    <location>
        <begin position="122"/>
        <end position="342"/>
    </location>
</feature>
<evidence type="ECO:0000256" key="7">
    <source>
        <dbReference type="ARBA" id="ARBA00023002"/>
    </source>
</evidence>
<dbReference type="GO" id="GO:0046872">
    <property type="term" value="F:metal ion binding"/>
    <property type="evidence" value="ECO:0007669"/>
    <property type="project" value="UniProtKB-UniRule"/>
</dbReference>
<dbReference type="Pfam" id="PF00141">
    <property type="entry name" value="peroxidase"/>
    <property type="match status" value="1"/>
</dbReference>
<feature type="signal peptide" evidence="15">
    <location>
        <begin position="1"/>
        <end position="30"/>
    </location>
</feature>
<sequence>MVKTTTAAVAGVLSLCVCVLLAAGVQPAAADAGGYGYGGKKSIEATVREVVEKAIKRRPAVGPALVRLVFHDCWVNGCDGSVLLEKTPYSSSTEKAAVNNIGLDGFDVIDAIKAKLGAAVSCADIVVLAGRDASAILSRGRVTYDVATGRKDGVVSSAAAADAVLPEPTFEFAQLKDNFARKGFTQGELVILSGAHSIGVAHLSSFQDRLNDSTATPIDDQYRAALSADVGRQKMSQNTPNPTEKNNIRDMGAAFQQAAGYDATGVDTSAVGALDNSYYHNNLQNRVLFKSDWVMRTDGDAASDLAEYRDNATKWDVDFSAAMSKLSKLPAEGTHFEIRKSCRCTNQNYY</sequence>
<keyword evidence="15" id="KW-0964">Secreted</keyword>
<evidence type="ECO:0000256" key="4">
    <source>
        <dbReference type="ARBA" id="ARBA00022617"/>
    </source>
</evidence>
<dbReference type="eggNOG" id="ENOG502QPX7">
    <property type="taxonomic scope" value="Eukaryota"/>
</dbReference>
<keyword evidence="4 15" id="KW-0349">Heme</keyword>
<dbReference type="PRINTS" id="PR00461">
    <property type="entry name" value="PLPEROXIDASE"/>
</dbReference>
<evidence type="ECO:0000256" key="2">
    <source>
        <dbReference type="ARBA" id="ARBA00006873"/>
    </source>
</evidence>
<dbReference type="RefSeq" id="XP_006654964.1">
    <property type="nucleotide sequence ID" value="XM_006654901.2"/>
</dbReference>
<name>J3M3Q9_ORYBR</name>
<feature type="binding site" evidence="11">
    <location>
        <position position="166"/>
    </location>
    <ligand>
        <name>substrate</name>
    </ligand>
</feature>
<accession>J3M3Q9</accession>
<evidence type="ECO:0000256" key="5">
    <source>
        <dbReference type="ARBA" id="ARBA00022723"/>
    </source>
</evidence>
<dbReference type="OrthoDB" id="2113341at2759"/>
<keyword evidence="5 12" id="KW-0479">Metal-binding</keyword>
<dbReference type="InterPro" id="IPR000823">
    <property type="entry name" value="Peroxidase_pln"/>
</dbReference>
<feature type="binding site" evidence="12">
    <location>
        <position position="81"/>
    </location>
    <ligand>
        <name>Ca(2+)</name>
        <dbReference type="ChEBI" id="CHEBI:29108"/>
        <label>1</label>
    </ligand>
</feature>
<feature type="binding site" description="axial binding residue" evidence="12">
    <location>
        <position position="196"/>
    </location>
    <ligand>
        <name>heme b</name>
        <dbReference type="ChEBI" id="CHEBI:60344"/>
    </ligand>
    <ligandPart>
        <name>Fe</name>
        <dbReference type="ChEBI" id="CHEBI:18248"/>
    </ligandPart>
</feature>
<gene>
    <name evidence="17" type="primary">LOC102705160</name>
</gene>
<dbReference type="FunFam" id="1.10.520.10:FF:000015">
    <property type="entry name" value="Peroxidase"/>
    <property type="match status" value="1"/>
</dbReference>
<dbReference type="PANTHER" id="PTHR31235">
    <property type="entry name" value="PEROXIDASE 25-RELATED"/>
    <property type="match status" value="1"/>
</dbReference>
<dbReference type="Proteomes" id="UP000006038">
    <property type="component" value="Chromosome 5"/>
</dbReference>
<reference evidence="17" key="2">
    <citation type="submission" date="2013-04" db="UniProtKB">
        <authorList>
            <consortium name="EnsemblPlants"/>
        </authorList>
    </citation>
    <scope>IDENTIFICATION</scope>
</reference>
<feature type="active site" description="Proton acceptor" evidence="10">
    <location>
        <position position="71"/>
    </location>
</feature>
<evidence type="ECO:0000259" key="16">
    <source>
        <dbReference type="PROSITE" id="PS50873"/>
    </source>
</evidence>
<dbReference type="GO" id="GO:0020037">
    <property type="term" value="F:heme binding"/>
    <property type="evidence" value="ECO:0007669"/>
    <property type="project" value="UniProtKB-UniRule"/>
</dbReference>
<evidence type="ECO:0000256" key="6">
    <source>
        <dbReference type="ARBA" id="ARBA00022837"/>
    </source>
</evidence>
<dbReference type="Gramene" id="OB05G12330.1">
    <property type="protein sequence ID" value="OB05G12330.1"/>
    <property type="gene ID" value="OB05G12330"/>
</dbReference>
<evidence type="ECO:0000256" key="1">
    <source>
        <dbReference type="ARBA" id="ARBA00000189"/>
    </source>
</evidence>
<evidence type="ECO:0000313" key="17">
    <source>
        <dbReference type="EnsemblPlants" id="OB05G12330.1"/>
    </source>
</evidence>
<dbReference type="InterPro" id="IPR010255">
    <property type="entry name" value="Haem_peroxidase_sf"/>
</dbReference>
<evidence type="ECO:0000256" key="12">
    <source>
        <dbReference type="PIRSR" id="PIRSR600823-3"/>
    </source>
</evidence>
<keyword evidence="15" id="KW-0732">Signal</keyword>
<feature type="binding site" evidence="12">
    <location>
        <position position="275"/>
    </location>
    <ligand>
        <name>Ca(2+)</name>
        <dbReference type="ChEBI" id="CHEBI:29108"/>
        <label>2</label>
    </ligand>
</feature>
<feature type="chain" id="PRO_5005136636" description="Peroxidase" evidence="15">
    <location>
        <begin position="31"/>
        <end position="350"/>
    </location>
</feature>
<dbReference type="AlphaFoldDB" id="J3M3Q9"/>
<dbReference type="PRINTS" id="PR00458">
    <property type="entry name" value="PEROXIDASE"/>
</dbReference>
<evidence type="ECO:0000313" key="18">
    <source>
        <dbReference type="Proteomes" id="UP000006038"/>
    </source>
</evidence>
<dbReference type="GeneID" id="102705160"/>
<dbReference type="EnsemblPlants" id="OB05G12330.1">
    <property type="protein sequence ID" value="OB05G12330.1"/>
    <property type="gene ID" value="OB05G12330"/>
</dbReference>
<dbReference type="KEGG" id="obr:102705160"/>